<feature type="transmembrane region" description="Helical" evidence="1">
    <location>
        <begin position="249"/>
        <end position="274"/>
    </location>
</feature>
<sequence>MKVCFSIVHVTAVAFLLVVLTLFPSCGAVEEFFPDERNALIQLREIFSSSNGNLHGNWTGPPCYKNQSRWAGIGCSNSHVTHIVLDGLNLKASLPTMLLQNVTFLTKISFRDNFLYGPLPNLSSLQDLEFLFLSNNDFSGPIPVVYAQLPKLIQLELQVNSLQGSIPPFDQATLINFNVSHNQLSGPIPETAALKRFPKSSYNFNSNLCGTPIQVRCQVSSPPPPSNGSVPILIPPPPAPESGKGSLKIWSIALIAAAAALVPLCIMLFFLCYYRRIYPKKTKTEQPAGEGITDVRGKKTHWSESTDDPERKVELEFFNTSRPFFDLDDLLRASAEVIGRGKLGTAYKAMLECGLLVAVKRLKDMNDLSSKEFNQQLQLLGKLRHQNLVEIISFYYSKEEKLIMYEYVPLGNLFQLIHDNRRFRRQPLNWRTRLSIIKDIAKGLNFLHQSLPSHKVPHGNLKSSNVLLQDYTNANQGIVKGGYYHCKLTDYGFLPLLPSGKSSQKLAVAKSPEFCQGKRLTAKADIYCFGILVLEIITGKTPAGHNWATRAQESYEDYDVVDDLSDWVRTVVNNDWSTDILDMEILAEKEGYDEMLKLTNIALECTDIAPENRPKMNEILRRIEEVDTTQV</sequence>
<dbReference type="OMA" id="IACSNWH"/>
<name>A0A068VA02_COFCA</name>
<organism evidence="4 5">
    <name type="scientific">Coffea canephora</name>
    <name type="common">Robusta coffee</name>
    <dbReference type="NCBI Taxonomy" id="49390"/>
    <lineage>
        <taxon>Eukaryota</taxon>
        <taxon>Viridiplantae</taxon>
        <taxon>Streptophyta</taxon>
        <taxon>Embryophyta</taxon>
        <taxon>Tracheophyta</taxon>
        <taxon>Spermatophyta</taxon>
        <taxon>Magnoliopsida</taxon>
        <taxon>eudicotyledons</taxon>
        <taxon>Gunneridae</taxon>
        <taxon>Pentapetalae</taxon>
        <taxon>asterids</taxon>
        <taxon>lamiids</taxon>
        <taxon>Gentianales</taxon>
        <taxon>Rubiaceae</taxon>
        <taxon>Ixoroideae</taxon>
        <taxon>Gardenieae complex</taxon>
        <taxon>Bertiereae - Coffeeae clade</taxon>
        <taxon>Coffeeae</taxon>
        <taxon>Coffea</taxon>
    </lineage>
</organism>
<dbReference type="AlphaFoldDB" id="A0A068VA02"/>
<evidence type="ECO:0000256" key="2">
    <source>
        <dbReference type="SAM" id="SignalP"/>
    </source>
</evidence>
<dbReference type="EMBL" id="HG739240">
    <property type="protein sequence ID" value="CDP17377.1"/>
    <property type="molecule type" value="Genomic_DNA"/>
</dbReference>
<dbReference type="PANTHER" id="PTHR48007">
    <property type="entry name" value="LEUCINE-RICH REPEAT RECEPTOR-LIKE PROTEIN KINASE PXC1"/>
    <property type="match status" value="1"/>
</dbReference>
<dbReference type="Proteomes" id="UP000295252">
    <property type="component" value="Unassembled WGS sequence"/>
</dbReference>
<dbReference type="Pfam" id="PF07714">
    <property type="entry name" value="PK_Tyr_Ser-Thr"/>
    <property type="match status" value="1"/>
</dbReference>
<keyword evidence="1" id="KW-1133">Transmembrane helix</keyword>
<keyword evidence="1" id="KW-0812">Transmembrane</keyword>
<feature type="chain" id="PRO_5001658714" evidence="2">
    <location>
        <begin position="29"/>
        <end position="631"/>
    </location>
</feature>
<dbReference type="InterPro" id="IPR000719">
    <property type="entry name" value="Prot_kinase_dom"/>
</dbReference>
<dbReference type="Gene3D" id="1.10.510.10">
    <property type="entry name" value="Transferase(Phosphotransferase) domain 1"/>
    <property type="match status" value="1"/>
</dbReference>
<feature type="domain" description="Protein kinase" evidence="3">
    <location>
        <begin position="332"/>
        <end position="626"/>
    </location>
</feature>
<evidence type="ECO:0000313" key="5">
    <source>
        <dbReference type="Proteomes" id="UP000295252"/>
    </source>
</evidence>
<dbReference type="STRING" id="49390.A0A068VA02"/>
<accession>A0A068VA02</accession>
<dbReference type="Gramene" id="CDP17377">
    <property type="protein sequence ID" value="CDP17377"/>
    <property type="gene ID" value="GSCOC_T00003666001"/>
</dbReference>
<dbReference type="PANTHER" id="PTHR48007:SF40">
    <property type="entry name" value="SERINE-THREONINE_TYROSINE-PROTEIN KINASE CATALYTIC DOMAIN-CONTAINING PROTEIN"/>
    <property type="match status" value="1"/>
</dbReference>
<dbReference type="OrthoDB" id="772719at2759"/>
<proteinExistence type="predicted"/>
<gene>
    <name evidence="4" type="ORF">GSCOC_T00003666001</name>
</gene>
<evidence type="ECO:0000259" key="3">
    <source>
        <dbReference type="PROSITE" id="PS50011"/>
    </source>
</evidence>
<dbReference type="InterPro" id="IPR046959">
    <property type="entry name" value="PRK1-6/SRF4-like"/>
</dbReference>
<dbReference type="InterPro" id="IPR011009">
    <property type="entry name" value="Kinase-like_dom_sf"/>
</dbReference>
<feature type="signal peptide" evidence="2">
    <location>
        <begin position="1"/>
        <end position="28"/>
    </location>
</feature>
<dbReference type="GO" id="GO:0005524">
    <property type="term" value="F:ATP binding"/>
    <property type="evidence" value="ECO:0007669"/>
    <property type="project" value="InterPro"/>
</dbReference>
<dbReference type="SUPFAM" id="SSF56112">
    <property type="entry name" value="Protein kinase-like (PK-like)"/>
    <property type="match status" value="1"/>
</dbReference>
<protein>
    <submittedName>
        <fullName evidence="4">DH200=94 genomic scaffold, scaffold_156</fullName>
    </submittedName>
</protein>
<keyword evidence="5" id="KW-1185">Reference proteome</keyword>
<evidence type="ECO:0000313" key="4">
    <source>
        <dbReference type="EMBL" id="CDP17377.1"/>
    </source>
</evidence>
<dbReference type="InParanoid" id="A0A068VA02"/>
<dbReference type="PhylomeDB" id="A0A068VA02"/>
<dbReference type="InterPro" id="IPR001245">
    <property type="entry name" value="Ser-Thr/Tyr_kinase_cat_dom"/>
</dbReference>
<dbReference type="PROSITE" id="PS50011">
    <property type="entry name" value="PROTEIN_KINASE_DOM"/>
    <property type="match status" value="1"/>
</dbReference>
<dbReference type="GO" id="GO:0004672">
    <property type="term" value="F:protein kinase activity"/>
    <property type="evidence" value="ECO:0007669"/>
    <property type="project" value="InterPro"/>
</dbReference>
<evidence type="ECO:0000256" key="1">
    <source>
        <dbReference type="SAM" id="Phobius"/>
    </source>
</evidence>
<dbReference type="Gene3D" id="3.30.200.20">
    <property type="entry name" value="Phosphorylase Kinase, domain 1"/>
    <property type="match status" value="1"/>
</dbReference>
<dbReference type="SUPFAM" id="SSF52058">
    <property type="entry name" value="L domain-like"/>
    <property type="match status" value="1"/>
</dbReference>
<keyword evidence="2" id="KW-0732">Signal</keyword>
<keyword evidence="1" id="KW-0472">Membrane</keyword>
<reference evidence="5" key="1">
    <citation type="journal article" date="2014" name="Science">
        <title>The coffee genome provides insight into the convergent evolution of caffeine biosynthesis.</title>
        <authorList>
            <person name="Denoeud F."/>
            <person name="Carretero-Paulet L."/>
            <person name="Dereeper A."/>
            <person name="Droc G."/>
            <person name="Guyot R."/>
            <person name="Pietrella M."/>
            <person name="Zheng C."/>
            <person name="Alberti A."/>
            <person name="Anthony F."/>
            <person name="Aprea G."/>
            <person name="Aury J.M."/>
            <person name="Bento P."/>
            <person name="Bernard M."/>
            <person name="Bocs S."/>
            <person name="Campa C."/>
            <person name="Cenci A."/>
            <person name="Combes M.C."/>
            <person name="Crouzillat D."/>
            <person name="Da Silva C."/>
            <person name="Daddiego L."/>
            <person name="De Bellis F."/>
            <person name="Dussert S."/>
            <person name="Garsmeur O."/>
            <person name="Gayraud T."/>
            <person name="Guignon V."/>
            <person name="Jahn K."/>
            <person name="Jamilloux V."/>
            <person name="Joet T."/>
            <person name="Labadie K."/>
            <person name="Lan T."/>
            <person name="Leclercq J."/>
            <person name="Lepelley M."/>
            <person name="Leroy T."/>
            <person name="Li L.T."/>
            <person name="Librado P."/>
            <person name="Lopez L."/>
            <person name="Munoz A."/>
            <person name="Noel B."/>
            <person name="Pallavicini A."/>
            <person name="Perrotta G."/>
            <person name="Poncet V."/>
            <person name="Pot D."/>
            <person name="Priyono X."/>
            <person name="Rigoreau M."/>
            <person name="Rouard M."/>
            <person name="Rozas J."/>
            <person name="Tranchant-Dubreuil C."/>
            <person name="VanBuren R."/>
            <person name="Zhang Q."/>
            <person name="Andrade A.C."/>
            <person name="Argout X."/>
            <person name="Bertrand B."/>
            <person name="de Kochko A."/>
            <person name="Graziosi G."/>
            <person name="Henry R.J."/>
            <person name="Jayarama X."/>
            <person name="Ming R."/>
            <person name="Nagai C."/>
            <person name="Rounsley S."/>
            <person name="Sankoff D."/>
            <person name="Giuliano G."/>
            <person name="Albert V.A."/>
            <person name="Wincker P."/>
            <person name="Lashermes P."/>
        </authorList>
    </citation>
    <scope>NUCLEOTIDE SEQUENCE [LARGE SCALE GENOMIC DNA]</scope>
    <source>
        <strain evidence="5">cv. DH200-94</strain>
    </source>
</reference>
<dbReference type="Gene3D" id="3.80.10.10">
    <property type="entry name" value="Ribonuclease Inhibitor"/>
    <property type="match status" value="2"/>
</dbReference>
<dbReference type="InterPro" id="IPR032675">
    <property type="entry name" value="LRR_dom_sf"/>
</dbReference>